<dbReference type="PATRIC" id="fig|1235802.3.peg.3276"/>
<feature type="transmembrane region" description="Helical" evidence="1">
    <location>
        <begin position="95"/>
        <end position="114"/>
    </location>
</feature>
<dbReference type="Pfam" id="PF05569">
    <property type="entry name" value="Peptidase_M56"/>
    <property type="match status" value="1"/>
</dbReference>
<feature type="transmembrane region" description="Helical" evidence="1">
    <location>
        <begin position="6"/>
        <end position="25"/>
    </location>
</feature>
<dbReference type="EMBL" id="AQFT01000095">
    <property type="protein sequence ID" value="EMZ24644.1"/>
    <property type="molecule type" value="Genomic_DNA"/>
</dbReference>
<evidence type="ECO:0000313" key="3">
    <source>
        <dbReference type="EMBL" id="EMZ24644.1"/>
    </source>
</evidence>
<dbReference type="HOGENOM" id="CLU_049303_0_0_9"/>
<dbReference type="InterPro" id="IPR008756">
    <property type="entry name" value="Peptidase_M56"/>
</dbReference>
<dbReference type="Proteomes" id="UP000012589">
    <property type="component" value="Unassembled WGS sequence"/>
</dbReference>
<sequence length="463" mass="53632">MLELLFFMNLTGSLFFVLHMLLFSPGQTRIPPEYRIFLCRLNLMFFIVPFPICLFYIRRYFDSFVSVVPFAPFVYTGTHVIVHLPEYISFALPRVAFPELLVLITWVVVSIRKYKKYATKNRKIREFGNFYKLFLEKEMEEHTIRVSKLVDDAAKELNLKRKPRIQMEKDLKCPHVGGVFRYTLHLPCNWNVPEHVYYIAIKHELAHIKNNDLLFQRISLIARILNWFNPVVSILITRMNKYQELAADARACNGMSKNDRRDFQLAIIDLASQKSDIPDMLAMGLGYKGRFNSFTEERIYTMNNKKLYNHKFVKLAATAVMSVVMFTLSAIPALAYNLPPAVEVDDDVTNPIDTFDINVLPASQSVSLNFEEIDLYSLFENVDFTESKFVCIDETGSISYYNTIDSRIIECPHDYLAARASHHDKNSDGSCTITYYNAKKCAKCGRIVIMEEIGHTTYNKCPH</sequence>
<dbReference type="InterPro" id="IPR052173">
    <property type="entry name" value="Beta-lactam_resp_regulator"/>
</dbReference>
<feature type="transmembrane region" description="Helical" evidence="1">
    <location>
        <begin position="37"/>
        <end position="57"/>
    </location>
</feature>
<dbReference type="eggNOG" id="COG4219">
    <property type="taxonomic scope" value="Bacteria"/>
</dbReference>
<keyword evidence="1" id="KW-1133">Transmembrane helix</keyword>
<proteinExistence type="predicted"/>
<evidence type="ECO:0000259" key="2">
    <source>
        <dbReference type="Pfam" id="PF05569"/>
    </source>
</evidence>
<protein>
    <recommendedName>
        <fullName evidence="2">Peptidase M56 domain-containing protein</fullName>
    </recommendedName>
</protein>
<reference evidence="3 4" key="1">
    <citation type="journal article" date="2014" name="Genome Announc.">
        <title>Draft genome sequences of the altered schaedler flora, a defined bacterial community from gnotobiotic mice.</title>
        <authorList>
            <person name="Wannemuehler M.J."/>
            <person name="Overstreet A.M."/>
            <person name="Ward D.V."/>
            <person name="Phillips G.J."/>
        </authorList>
    </citation>
    <scope>NUCLEOTIDE SEQUENCE [LARGE SCALE GENOMIC DNA]</scope>
    <source>
        <strain evidence="3 4">ASF492</strain>
    </source>
</reference>
<evidence type="ECO:0000256" key="1">
    <source>
        <dbReference type="SAM" id="Phobius"/>
    </source>
</evidence>
<feature type="domain" description="Peptidase M56" evidence="2">
    <location>
        <begin position="128"/>
        <end position="276"/>
    </location>
</feature>
<dbReference type="CDD" id="cd07341">
    <property type="entry name" value="M56_BlaR1_MecR1_like"/>
    <property type="match status" value="1"/>
</dbReference>
<comment type="caution">
    <text evidence="3">The sequence shown here is derived from an EMBL/GenBank/DDBJ whole genome shotgun (WGS) entry which is preliminary data.</text>
</comment>
<dbReference type="STRING" id="1235802.C823_03096"/>
<keyword evidence="1" id="KW-0472">Membrane</keyword>
<evidence type="ECO:0000313" key="4">
    <source>
        <dbReference type="Proteomes" id="UP000012589"/>
    </source>
</evidence>
<dbReference type="PANTHER" id="PTHR34978">
    <property type="entry name" value="POSSIBLE SENSOR-TRANSDUCER PROTEIN BLAR"/>
    <property type="match status" value="1"/>
</dbReference>
<dbReference type="PANTHER" id="PTHR34978:SF3">
    <property type="entry name" value="SLR0241 PROTEIN"/>
    <property type="match status" value="1"/>
</dbReference>
<name>N2AJQ5_9FIRM</name>
<accession>N2AJQ5</accession>
<gene>
    <name evidence="3" type="ORF">C823_03096</name>
</gene>
<organism evidence="3 4">
    <name type="scientific">Eubacterium plexicaudatum ASF492</name>
    <dbReference type="NCBI Taxonomy" id="1235802"/>
    <lineage>
        <taxon>Bacteria</taxon>
        <taxon>Bacillati</taxon>
        <taxon>Bacillota</taxon>
        <taxon>Clostridia</taxon>
        <taxon>Eubacteriales</taxon>
        <taxon>Eubacteriaceae</taxon>
        <taxon>Eubacterium</taxon>
    </lineage>
</organism>
<keyword evidence="4" id="KW-1185">Reference proteome</keyword>
<keyword evidence="1" id="KW-0812">Transmembrane</keyword>
<feature type="transmembrane region" description="Helical" evidence="1">
    <location>
        <begin position="312"/>
        <end position="336"/>
    </location>
</feature>
<dbReference type="AlphaFoldDB" id="N2AJQ5"/>